<sequence length="117" mass="12102">MPVPIAPARYAPSAPTPKPKPTAIGAITASNPGVASSRSESRVQISTTRPYSGFTFPVIIPGYFLNCALTSTTTAPAALETALTAKPENIKTTAAPIINPTRFLGSATSSTPWNSKT</sequence>
<name>A0A6J6DXP3_9ZZZZ</name>
<accession>A0A6J6DXP3</accession>
<organism evidence="2">
    <name type="scientific">freshwater metagenome</name>
    <dbReference type="NCBI Taxonomy" id="449393"/>
    <lineage>
        <taxon>unclassified sequences</taxon>
        <taxon>metagenomes</taxon>
        <taxon>ecological metagenomes</taxon>
    </lineage>
</organism>
<feature type="compositionally biased region" description="Polar residues" evidence="1">
    <location>
        <begin position="28"/>
        <end position="41"/>
    </location>
</feature>
<dbReference type="EMBL" id="CAEZTE010000074">
    <property type="protein sequence ID" value="CAB4568931.1"/>
    <property type="molecule type" value="Genomic_DNA"/>
</dbReference>
<proteinExistence type="predicted"/>
<evidence type="ECO:0000313" key="2">
    <source>
        <dbReference type="EMBL" id="CAB4568931.1"/>
    </source>
</evidence>
<dbReference type="AlphaFoldDB" id="A0A6J6DXP3"/>
<evidence type="ECO:0000256" key="1">
    <source>
        <dbReference type="SAM" id="MobiDB-lite"/>
    </source>
</evidence>
<feature type="region of interest" description="Disordered" evidence="1">
    <location>
        <begin position="1"/>
        <end position="41"/>
    </location>
</feature>
<reference evidence="2" key="1">
    <citation type="submission" date="2020-05" db="EMBL/GenBank/DDBJ databases">
        <authorList>
            <person name="Chiriac C."/>
            <person name="Salcher M."/>
            <person name="Ghai R."/>
            <person name="Kavagutti S V."/>
        </authorList>
    </citation>
    <scope>NUCLEOTIDE SEQUENCE</scope>
</reference>
<protein>
    <submittedName>
        <fullName evidence="2">Unannotated protein</fullName>
    </submittedName>
</protein>
<gene>
    <name evidence="2" type="ORF">UFOPK1599_00981</name>
</gene>